<keyword evidence="1" id="KW-0175">Coiled coil</keyword>
<dbReference type="AlphaFoldDB" id="F4PPS5"/>
<dbReference type="KEGG" id="dfa:DFA_04506"/>
<proteinExistence type="predicted"/>
<reference evidence="4" key="1">
    <citation type="journal article" date="2011" name="Genome Res.">
        <title>Phylogeny-wide analysis of social amoeba genomes highlights ancient origins for complex intercellular communication.</title>
        <authorList>
            <person name="Heidel A.J."/>
            <person name="Lawal H.M."/>
            <person name="Felder M."/>
            <person name="Schilde C."/>
            <person name="Helps N.R."/>
            <person name="Tunggal B."/>
            <person name="Rivero F."/>
            <person name="John U."/>
            <person name="Schleicher M."/>
            <person name="Eichinger L."/>
            <person name="Platzer M."/>
            <person name="Noegel A.A."/>
            <person name="Schaap P."/>
            <person name="Gloeckner G."/>
        </authorList>
    </citation>
    <scope>NUCLEOTIDE SEQUENCE [LARGE SCALE GENOMIC DNA]</scope>
    <source>
        <strain evidence="4">SH3</strain>
    </source>
</reference>
<dbReference type="RefSeq" id="XP_004360239.1">
    <property type="nucleotide sequence ID" value="XM_004360182.1"/>
</dbReference>
<protein>
    <recommendedName>
        <fullName evidence="5">Transmembrane protein</fullName>
    </recommendedName>
</protein>
<feature type="transmembrane region" description="Helical" evidence="2">
    <location>
        <begin position="86"/>
        <end position="108"/>
    </location>
</feature>
<organism evidence="3 4">
    <name type="scientific">Cavenderia fasciculata</name>
    <name type="common">Slime mold</name>
    <name type="synonym">Dictyostelium fasciculatum</name>
    <dbReference type="NCBI Taxonomy" id="261658"/>
    <lineage>
        <taxon>Eukaryota</taxon>
        <taxon>Amoebozoa</taxon>
        <taxon>Evosea</taxon>
        <taxon>Eumycetozoa</taxon>
        <taxon>Dictyostelia</taxon>
        <taxon>Acytosteliales</taxon>
        <taxon>Cavenderiaceae</taxon>
        <taxon>Cavenderia</taxon>
    </lineage>
</organism>
<gene>
    <name evidence="3" type="ORF">DFA_04506</name>
</gene>
<evidence type="ECO:0000313" key="3">
    <source>
        <dbReference type="EMBL" id="EGG22388.1"/>
    </source>
</evidence>
<evidence type="ECO:0008006" key="5">
    <source>
        <dbReference type="Google" id="ProtNLM"/>
    </source>
</evidence>
<evidence type="ECO:0000256" key="2">
    <source>
        <dbReference type="SAM" id="Phobius"/>
    </source>
</evidence>
<evidence type="ECO:0000313" key="4">
    <source>
        <dbReference type="Proteomes" id="UP000007797"/>
    </source>
</evidence>
<keyword evidence="2" id="KW-1133">Transmembrane helix</keyword>
<dbReference type="GeneID" id="14874397"/>
<feature type="coiled-coil region" evidence="1">
    <location>
        <begin position="106"/>
        <end position="168"/>
    </location>
</feature>
<sequence>MPTIELEQLVVPPVQYDKIEKMDCDMIKSISLLNTMGISMTGLDQVCIYMIKTLKDQQKGVAGAKGGVAAMAGVGAGMAFSPLFLIGFGLLIFSGVGGAVTSAVDLAVGENRMKTVTRNVKKLEQLQAQINTILSEMFDMFLLIVDPNQQHEQEQEQEERERKRKEKEDLAYYLTLVYFGMKEGTAIEAFTMIQNELLSIPIDNRNINGFVDHILGGNQGTYVGRIQRSIGLILLGRSTNNPQDAIESFRNASVSEIKENAYARIAFISTIGIIAPTASAAIRACAVGAGAGAGIMVAKATGKLAVAVLGKVCIIASPVISLADCIIEAVGDSGFIKAIKKIQSWGEQVMKFYSSYLRIIPENQDIQKIPRVIEMIDDLKLDGCPPAFVGMFGLASKGYKSLDLGTTTYYFQPRENICITTSFGTVIPETLRMDLGVTHLNPTTKPNHLIVSCESLKGVFISFNVRQWKGNKTIAFQILLHPINQNLSTSYRYENN</sequence>
<dbReference type="Proteomes" id="UP000007797">
    <property type="component" value="Unassembled WGS sequence"/>
</dbReference>
<keyword evidence="2" id="KW-0812">Transmembrane</keyword>
<evidence type="ECO:0000256" key="1">
    <source>
        <dbReference type="SAM" id="Coils"/>
    </source>
</evidence>
<name>F4PPS5_CACFS</name>
<accession>F4PPS5</accession>
<keyword evidence="4" id="KW-1185">Reference proteome</keyword>
<feature type="transmembrane region" description="Helical" evidence="2">
    <location>
        <begin position="60"/>
        <end position="80"/>
    </location>
</feature>
<keyword evidence="2" id="KW-0472">Membrane</keyword>
<dbReference type="EMBL" id="GL883009">
    <property type="protein sequence ID" value="EGG22388.1"/>
    <property type="molecule type" value="Genomic_DNA"/>
</dbReference>